<dbReference type="STRING" id="983965.A0A2T4CJR1"/>
<gene>
    <name evidence="1" type="ORF">M440DRAFT_1322034</name>
</gene>
<protein>
    <submittedName>
        <fullName evidence="1">Uncharacterized protein</fullName>
    </submittedName>
</protein>
<dbReference type="EMBL" id="KZ679126">
    <property type="protein sequence ID" value="PTB81748.1"/>
    <property type="molecule type" value="Genomic_DNA"/>
</dbReference>
<keyword evidence="2" id="KW-1185">Reference proteome</keyword>
<reference evidence="1 2" key="1">
    <citation type="submission" date="2016-07" db="EMBL/GenBank/DDBJ databases">
        <title>Multiple horizontal gene transfer events from other fungi enriched the ability of initially mycotrophic Trichoderma (Ascomycota) to feed on dead plant biomass.</title>
        <authorList>
            <consortium name="DOE Joint Genome Institute"/>
            <person name="Aerts A."/>
            <person name="Atanasova L."/>
            <person name="Chenthamara K."/>
            <person name="Zhang J."/>
            <person name="Grujic M."/>
            <person name="Henrissat B."/>
            <person name="Kuo A."/>
            <person name="Salamov A."/>
            <person name="Lipzen A."/>
            <person name="Labutti K."/>
            <person name="Barry K."/>
            <person name="Miao Y."/>
            <person name="Rahimi M.J."/>
            <person name="Shen Q."/>
            <person name="Grigoriev I.V."/>
            <person name="Kubicek C.P."/>
            <person name="Druzhinina I.S."/>
        </authorList>
    </citation>
    <scope>NUCLEOTIDE SEQUENCE [LARGE SCALE GENOMIC DNA]</scope>
    <source>
        <strain evidence="1 2">ATCC 18648</strain>
    </source>
</reference>
<proteinExistence type="predicted"/>
<accession>A0A2T4CJR1</accession>
<feature type="non-terminal residue" evidence="1">
    <location>
        <position position="1"/>
    </location>
</feature>
<evidence type="ECO:0000313" key="1">
    <source>
        <dbReference type="EMBL" id="PTB81748.1"/>
    </source>
</evidence>
<name>A0A2T4CJR1_TRILO</name>
<evidence type="ECO:0000313" key="2">
    <source>
        <dbReference type="Proteomes" id="UP000240760"/>
    </source>
</evidence>
<organism evidence="1 2">
    <name type="scientific">Trichoderma longibrachiatum ATCC 18648</name>
    <dbReference type="NCBI Taxonomy" id="983965"/>
    <lineage>
        <taxon>Eukaryota</taxon>
        <taxon>Fungi</taxon>
        <taxon>Dikarya</taxon>
        <taxon>Ascomycota</taxon>
        <taxon>Pezizomycotina</taxon>
        <taxon>Sordariomycetes</taxon>
        <taxon>Hypocreomycetidae</taxon>
        <taxon>Hypocreales</taxon>
        <taxon>Hypocreaceae</taxon>
        <taxon>Trichoderma</taxon>
    </lineage>
</organism>
<dbReference type="Proteomes" id="UP000240760">
    <property type="component" value="Unassembled WGS sequence"/>
</dbReference>
<dbReference type="AlphaFoldDB" id="A0A2T4CJR1"/>
<dbReference type="OrthoDB" id="5428055at2759"/>
<sequence length="168" mass="19543">RTVYQSTLPYGCIPDGPVDLFHQFLTHAHTQWLELCRRAGECLSQRRFEQLKSQGKSPETINDLAKDAQRLAGLRLSLASQISEARKFIEDNKTMKDDPDGNRQSVLKFLAEDFESGIKTKLDELEQMARDLLQIVSKSVYYLYRRCMLTEYRSLRGVQSARRELRRN</sequence>